<reference evidence="1" key="1">
    <citation type="submission" date="2021-01" db="EMBL/GenBank/DDBJ databases">
        <authorList>
            <person name="Corre E."/>
            <person name="Pelletier E."/>
            <person name="Niang G."/>
            <person name="Scheremetjew M."/>
            <person name="Finn R."/>
            <person name="Kale V."/>
            <person name="Holt S."/>
            <person name="Cochrane G."/>
            <person name="Meng A."/>
            <person name="Brown T."/>
            <person name="Cohen L."/>
        </authorList>
    </citation>
    <scope>NUCLEOTIDE SEQUENCE</scope>
    <source>
        <strain evidence="1">CCMP281</strain>
    </source>
</reference>
<name>A0A7S3B2X4_9EUKA</name>
<dbReference type="EMBL" id="HBHX01043433">
    <property type="protein sequence ID" value="CAE0123335.1"/>
    <property type="molecule type" value="Transcribed_RNA"/>
</dbReference>
<protein>
    <submittedName>
        <fullName evidence="1">Uncharacterized protein</fullName>
    </submittedName>
</protein>
<organism evidence="1">
    <name type="scientific">Haptolina ericina</name>
    <dbReference type="NCBI Taxonomy" id="156174"/>
    <lineage>
        <taxon>Eukaryota</taxon>
        <taxon>Haptista</taxon>
        <taxon>Haptophyta</taxon>
        <taxon>Prymnesiophyceae</taxon>
        <taxon>Prymnesiales</taxon>
        <taxon>Prymnesiaceae</taxon>
        <taxon>Haptolina</taxon>
    </lineage>
</organism>
<dbReference type="AlphaFoldDB" id="A0A7S3B2X4"/>
<gene>
    <name evidence="1" type="ORF">HERI1096_LOCUS24037</name>
</gene>
<proteinExistence type="predicted"/>
<accession>A0A7S3B2X4</accession>
<evidence type="ECO:0000313" key="1">
    <source>
        <dbReference type="EMBL" id="CAE0123335.1"/>
    </source>
</evidence>
<sequence length="117" mass="12315">MTEMAATHQTELMIMWENHKANLATSPFGSTVAGEQLVKGVRRASAPAWPPGGAGRSWRAWTGKWAAGDGGERWGKYLASLRSWRQLALGSALGSARESVMGFARGSALGSAGGRGL</sequence>